<keyword evidence="1 3" id="KW-0996">Nickel insertion</keyword>
<dbReference type="AlphaFoldDB" id="A0A3R8SBD4"/>
<protein>
    <recommendedName>
        <fullName evidence="3">Urease accessory protein UreF</fullName>
    </recommendedName>
</protein>
<dbReference type="PANTHER" id="PTHR33620:SF1">
    <property type="entry name" value="UREASE ACCESSORY PROTEIN F"/>
    <property type="match status" value="1"/>
</dbReference>
<dbReference type="HAMAP" id="MF_01385">
    <property type="entry name" value="UreF"/>
    <property type="match status" value="1"/>
</dbReference>
<dbReference type="Gene3D" id="1.10.4190.10">
    <property type="entry name" value="Urease accessory protein UreF"/>
    <property type="match status" value="1"/>
</dbReference>
<keyword evidence="5" id="KW-1185">Reference proteome</keyword>
<dbReference type="RefSeq" id="WP_125241620.1">
    <property type="nucleotide sequence ID" value="NZ_RSED01000002.1"/>
</dbReference>
<accession>A0A3R8SBD4</accession>
<evidence type="ECO:0000256" key="3">
    <source>
        <dbReference type="HAMAP-Rule" id="MF_01385"/>
    </source>
</evidence>
<dbReference type="Proteomes" id="UP000269265">
    <property type="component" value="Unassembled WGS sequence"/>
</dbReference>
<comment type="caution">
    <text evidence="4">The sequence shown here is derived from an EMBL/GenBank/DDBJ whole genome shotgun (WGS) entry which is preliminary data.</text>
</comment>
<dbReference type="PIRSF" id="PIRSF009467">
    <property type="entry name" value="Ureas_acces_UreF"/>
    <property type="match status" value="1"/>
</dbReference>
<evidence type="ECO:0000256" key="2">
    <source>
        <dbReference type="ARBA" id="ARBA00023186"/>
    </source>
</evidence>
<evidence type="ECO:0000313" key="4">
    <source>
        <dbReference type="EMBL" id="RRS05713.1"/>
    </source>
</evidence>
<dbReference type="GO" id="GO:0005737">
    <property type="term" value="C:cytoplasm"/>
    <property type="evidence" value="ECO:0007669"/>
    <property type="project" value="UniProtKB-SubCell"/>
</dbReference>
<dbReference type="GO" id="GO:0016151">
    <property type="term" value="F:nickel cation binding"/>
    <property type="evidence" value="ECO:0007669"/>
    <property type="project" value="UniProtKB-UniRule"/>
</dbReference>
<comment type="similarity">
    <text evidence="3">Belongs to the UreF family.</text>
</comment>
<comment type="function">
    <text evidence="3">Required for maturation of urease via the functional incorporation of the urease nickel metallocenter.</text>
</comment>
<dbReference type="PANTHER" id="PTHR33620">
    <property type="entry name" value="UREASE ACCESSORY PROTEIN F"/>
    <property type="match status" value="1"/>
</dbReference>
<dbReference type="Pfam" id="PF01730">
    <property type="entry name" value="UreF"/>
    <property type="match status" value="1"/>
</dbReference>
<dbReference type="InterPro" id="IPR002639">
    <property type="entry name" value="UreF"/>
</dbReference>
<sequence length="266" mass="28983">MPRVLSHRQRRTAPPVTDATRLQLMWLASPALPVGGFSYSEGLEAAIDRGLVQDEASASAWLRDQLHLSLARADLAVLARAVPAWQRHDLARIAELNQWVIQTRETSELRLQAEQMGRSLVEWLRNRRLDGTQAPARTAHQAPAADADPRLIACATLPPAPTWPIAFALAVAQCLPAGGPASAASVREALVSFTFGWAENMAQAAIKAVPLGQSAGQRILQSLVDAIPFAIDHAMALHDSERQAFTPMLAILSSQHETQYSRLFRS</sequence>
<evidence type="ECO:0000256" key="1">
    <source>
        <dbReference type="ARBA" id="ARBA00022988"/>
    </source>
</evidence>
<comment type="subcellular location">
    <subcellularLocation>
        <location evidence="3">Cytoplasm</location>
    </subcellularLocation>
</comment>
<organism evidence="4 5">
    <name type="scientific">Aquabacterium soli</name>
    <dbReference type="NCBI Taxonomy" id="2493092"/>
    <lineage>
        <taxon>Bacteria</taxon>
        <taxon>Pseudomonadati</taxon>
        <taxon>Pseudomonadota</taxon>
        <taxon>Betaproteobacteria</taxon>
        <taxon>Burkholderiales</taxon>
        <taxon>Aquabacterium</taxon>
    </lineage>
</organism>
<comment type="subunit">
    <text evidence="3">UreD, UreF and UreG form a complex that acts as a GTP-hydrolysis-dependent molecular chaperone, activating the urease apoprotein by helping to assemble the nickel containing metallocenter of UreC. The UreE protein probably delivers the nickel.</text>
</comment>
<proteinExistence type="inferred from homology"/>
<gene>
    <name evidence="3" type="primary">ureF</name>
    <name evidence="4" type="ORF">EIP75_02265</name>
</gene>
<name>A0A3R8SBD4_9BURK</name>
<evidence type="ECO:0000313" key="5">
    <source>
        <dbReference type="Proteomes" id="UP000269265"/>
    </source>
</evidence>
<dbReference type="EMBL" id="RSED01000002">
    <property type="protein sequence ID" value="RRS05713.1"/>
    <property type="molecule type" value="Genomic_DNA"/>
</dbReference>
<dbReference type="InterPro" id="IPR038277">
    <property type="entry name" value="UreF_sf"/>
</dbReference>
<dbReference type="OrthoDB" id="9798772at2"/>
<keyword evidence="3" id="KW-0963">Cytoplasm</keyword>
<reference evidence="4 5" key="1">
    <citation type="submission" date="2018-12" db="EMBL/GenBank/DDBJ databases">
        <title>The whole draft genome of Aquabacterium sp. SJQ9.</title>
        <authorList>
            <person name="Sun L."/>
            <person name="Gao X."/>
            <person name="Chen W."/>
            <person name="Huang K."/>
        </authorList>
    </citation>
    <scope>NUCLEOTIDE SEQUENCE [LARGE SCALE GENOMIC DNA]</scope>
    <source>
        <strain evidence="4 5">SJQ9</strain>
    </source>
</reference>
<keyword evidence="2 3" id="KW-0143">Chaperone</keyword>